<dbReference type="AlphaFoldDB" id="A0A6A6PNG0"/>
<dbReference type="Proteomes" id="UP000799767">
    <property type="component" value="Unassembled WGS sequence"/>
</dbReference>
<dbReference type="EMBL" id="MU001638">
    <property type="protein sequence ID" value="KAF2481445.1"/>
    <property type="molecule type" value="Genomic_DNA"/>
</dbReference>
<evidence type="ECO:0008006" key="4">
    <source>
        <dbReference type="Google" id="ProtNLM"/>
    </source>
</evidence>
<evidence type="ECO:0000256" key="1">
    <source>
        <dbReference type="SAM" id="SignalP"/>
    </source>
</evidence>
<accession>A0A6A6PNG0</accession>
<sequence>MRKVWWTAIVVSYGVHAAIKPCSRLRAGRGCGKTTRFVLEWTCCLVGGRRGRGAVPRINLLGAMFQNERRLWRRTKDVRLGM</sequence>
<evidence type="ECO:0000313" key="2">
    <source>
        <dbReference type="EMBL" id="KAF2481445.1"/>
    </source>
</evidence>
<gene>
    <name evidence="2" type="ORF">BDY17DRAFT_301358</name>
</gene>
<reference evidence="2" key="1">
    <citation type="journal article" date="2020" name="Stud. Mycol.">
        <title>101 Dothideomycetes genomes: a test case for predicting lifestyles and emergence of pathogens.</title>
        <authorList>
            <person name="Haridas S."/>
            <person name="Albert R."/>
            <person name="Binder M."/>
            <person name="Bloem J."/>
            <person name="Labutti K."/>
            <person name="Salamov A."/>
            <person name="Andreopoulos B."/>
            <person name="Baker S."/>
            <person name="Barry K."/>
            <person name="Bills G."/>
            <person name="Bluhm B."/>
            <person name="Cannon C."/>
            <person name="Castanera R."/>
            <person name="Culley D."/>
            <person name="Daum C."/>
            <person name="Ezra D."/>
            <person name="Gonzalez J."/>
            <person name="Henrissat B."/>
            <person name="Kuo A."/>
            <person name="Liang C."/>
            <person name="Lipzen A."/>
            <person name="Lutzoni F."/>
            <person name="Magnuson J."/>
            <person name="Mondo S."/>
            <person name="Nolan M."/>
            <person name="Ohm R."/>
            <person name="Pangilinan J."/>
            <person name="Park H.-J."/>
            <person name="Ramirez L."/>
            <person name="Alfaro M."/>
            <person name="Sun H."/>
            <person name="Tritt A."/>
            <person name="Yoshinaga Y."/>
            <person name="Zwiers L.-H."/>
            <person name="Turgeon B."/>
            <person name="Goodwin S."/>
            <person name="Spatafora J."/>
            <person name="Crous P."/>
            <person name="Grigoriev I."/>
        </authorList>
    </citation>
    <scope>NUCLEOTIDE SEQUENCE</scope>
    <source>
        <strain evidence="2">CBS 113389</strain>
    </source>
</reference>
<feature type="signal peptide" evidence="1">
    <location>
        <begin position="1"/>
        <end position="17"/>
    </location>
</feature>
<dbReference type="RefSeq" id="XP_033588015.1">
    <property type="nucleotide sequence ID" value="XM_033734223.1"/>
</dbReference>
<dbReference type="GeneID" id="54475225"/>
<organism evidence="2 3">
    <name type="scientific">Neohortaea acidophila</name>
    <dbReference type="NCBI Taxonomy" id="245834"/>
    <lineage>
        <taxon>Eukaryota</taxon>
        <taxon>Fungi</taxon>
        <taxon>Dikarya</taxon>
        <taxon>Ascomycota</taxon>
        <taxon>Pezizomycotina</taxon>
        <taxon>Dothideomycetes</taxon>
        <taxon>Dothideomycetidae</taxon>
        <taxon>Mycosphaerellales</taxon>
        <taxon>Teratosphaeriaceae</taxon>
        <taxon>Neohortaea</taxon>
    </lineage>
</organism>
<keyword evidence="3" id="KW-1185">Reference proteome</keyword>
<name>A0A6A6PNG0_9PEZI</name>
<evidence type="ECO:0000313" key="3">
    <source>
        <dbReference type="Proteomes" id="UP000799767"/>
    </source>
</evidence>
<protein>
    <recommendedName>
        <fullName evidence="4">Secreted protein</fullName>
    </recommendedName>
</protein>
<keyword evidence="1" id="KW-0732">Signal</keyword>
<proteinExistence type="predicted"/>
<feature type="chain" id="PRO_5025397242" description="Secreted protein" evidence="1">
    <location>
        <begin position="18"/>
        <end position="82"/>
    </location>
</feature>